<keyword evidence="1" id="KW-0732">Signal</keyword>
<accession>A0A6G5A0X1</accession>
<name>A0A6G5A0X1_RHIMP</name>
<sequence length="83" mass="9098">MIAFVFSLSLLLPLQLPALQMAFLYKVNARAPSKTSLKSCTQCFALNRATIATAAHTPSDAETSSRHLTFNTLLRIVTPHPQL</sequence>
<dbReference type="EMBL" id="GIKN01002389">
    <property type="protein sequence ID" value="NIE44662.1"/>
    <property type="molecule type" value="Transcribed_RNA"/>
</dbReference>
<proteinExistence type="predicted"/>
<evidence type="ECO:0000256" key="1">
    <source>
        <dbReference type="SAM" id="SignalP"/>
    </source>
</evidence>
<reference evidence="2" key="1">
    <citation type="submission" date="2020-03" db="EMBL/GenBank/DDBJ databases">
        <title>A transcriptome and proteome of the tick Rhipicephalus microplus shaped by the genetic composition of its hosts and developmental stage.</title>
        <authorList>
            <person name="Garcia G.R."/>
            <person name="Ribeiro J.M.C."/>
            <person name="Maruyama S.R."/>
            <person name="Gardinasse L.G."/>
            <person name="Nelson K."/>
            <person name="Ferreira B.R."/>
            <person name="Andrade T.G."/>
            <person name="Santos I.K.F.M."/>
        </authorList>
    </citation>
    <scope>NUCLEOTIDE SEQUENCE</scope>
    <source>
        <strain evidence="2">NSGR</strain>
        <tissue evidence="2">Salivary glands</tissue>
    </source>
</reference>
<organism evidence="2">
    <name type="scientific">Rhipicephalus microplus</name>
    <name type="common">Cattle tick</name>
    <name type="synonym">Boophilus microplus</name>
    <dbReference type="NCBI Taxonomy" id="6941"/>
    <lineage>
        <taxon>Eukaryota</taxon>
        <taxon>Metazoa</taxon>
        <taxon>Ecdysozoa</taxon>
        <taxon>Arthropoda</taxon>
        <taxon>Chelicerata</taxon>
        <taxon>Arachnida</taxon>
        <taxon>Acari</taxon>
        <taxon>Parasitiformes</taxon>
        <taxon>Ixodida</taxon>
        <taxon>Ixodoidea</taxon>
        <taxon>Ixodidae</taxon>
        <taxon>Rhipicephalinae</taxon>
        <taxon>Rhipicephalus</taxon>
        <taxon>Boophilus</taxon>
    </lineage>
</organism>
<protein>
    <submittedName>
        <fullName evidence="2">Putative secreted protein</fullName>
    </submittedName>
</protein>
<dbReference type="AlphaFoldDB" id="A0A6G5A0X1"/>
<evidence type="ECO:0000313" key="2">
    <source>
        <dbReference type="EMBL" id="NIE44662.1"/>
    </source>
</evidence>
<feature type="chain" id="PRO_5026098146" evidence="1">
    <location>
        <begin position="30"/>
        <end position="83"/>
    </location>
</feature>
<feature type="signal peptide" evidence="1">
    <location>
        <begin position="1"/>
        <end position="29"/>
    </location>
</feature>